<evidence type="ECO:0000256" key="7">
    <source>
        <dbReference type="ARBA" id="ARBA00022759"/>
    </source>
</evidence>
<evidence type="ECO:0000256" key="5">
    <source>
        <dbReference type="ARBA" id="ARBA00022741"/>
    </source>
</evidence>
<evidence type="ECO:0000256" key="6">
    <source>
        <dbReference type="ARBA" id="ARBA00022747"/>
    </source>
</evidence>
<dbReference type="SUPFAM" id="SSF52540">
    <property type="entry name" value="P-loop containing nucleoside triphosphate hydrolases"/>
    <property type="match status" value="2"/>
</dbReference>
<dbReference type="InterPro" id="IPR007409">
    <property type="entry name" value="Restrct_endonuc_type1_HsdR_N"/>
</dbReference>
<keyword evidence="9 11" id="KW-0067">ATP-binding</keyword>
<dbReference type="InterPro" id="IPR055180">
    <property type="entry name" value="HsdR_RecA-like_helicase_dom_2"/>
</dbReference>
<dbReference type="GO" id="GO:0009035">
    <property type="term" value="F:type I site-specific deoxyribonuclease activity"/>
    <property type="evidence" value="ECO:0007669"/>
    <property type="project" value="UniProtKB-EC"/>
</dbReference>
<proteinExistence type="inferred from homology"/>
<sequence>MSLYSEAQFESDCMEILGDLEWVPMQGAALAPGSGERESWKDIVLRGRLSNAVRNLNPGVPETYLEQAIGEVLTPKSQSAIAENERLHKILVEGYRGIEYTDDDGQLRNPTITFLSANPNKNEYIVANQITIRNQDCERRFDLVAYVNGLPLAVLELKDASSSVGVEGAYNQLQTYVQEFGMAFRFANIVVATDGLSARYGTPFTPFNHFAPWNVDDDGAPVVASELAEDGSAITETELLLWGLFNVERFTQIYREFTAFDDTAEGLVMRIAKPHQYFAVTKAVGSTVMAMRGDKRAGVVWHTTGSGKSMEMELYTAKIMRTPEMGSPTVILLNDRTELDQQLFDTFQASTLLPEAPTQISSREELRDELSKRTSGGIYFSTLQKFGLRGEHKDDVGDVVKAEDAHPLLSARQNIVVIVDEAHRSHYGFGANKPDGYAQHLRSALPNATMLAFTGTPLRTWDRDTRRVFGDDIDVYDMNRAVNDGAVVPVYFEQRLITLGKVEGLIDADLDAAADALLDGLDEAESERIQRSAAALEQIYGSDERLDTLAADIVAHWELRRETMREFIGGPGKAMIVVATRSIAARLYERIVALRPDWHDDADDKGIIKAIYSASPSDPEYIKKHMRRPSALAAVRNRAKDGDDPLELVIVQGMMLTGFDAPALHTLYVDRPLKDALLMQTLARVNRTYKGKHDGLLVAYAPIAENLNAALREFTFDAKESGEKVLGQDVEEALALCGGFVGQIDALLSDVDWRALLSEGRTRDALLRVVAHLRDSRTEGNSDPENPNARPLASQFKSLASKMARAWALAASAENADQLAGTVKFYTEAKTWLIKMDAAERVATGLPIGDDIRTALGKLVVDSTESTGVLDVYKEAGIPLPNLQDLSLDLLQEDKSDSQIALTIDALRRSLLQEARTVTGNNETRHRLFSERLAELMNRYTNSQLTSAQVIAELIELSKEIVAERNRGQQFTPPLNNDELAFFDVVSLNESAAELMSDTTLAQIARDLVETLRKDARTDWTVRDDVRAKLRRSIKRLLRKYNYPPDKQQEALAHVIEQMEKFAPRFAEGSER</sequence>
<organism evidence="13 14">
    <name type="scientific">Corynebacterium vitaeruminis DSM 20294</name>
    <dbReference type="NCBI Taxonomy" id="1224164"/>
    <lineage>
        <taxon>Bacteria</taxon>
        <taxon>Bacillati</taxon>
        <taxon>Actinomycetota</taxon>
        <taxon>Actinomycetes</taxon>
        <taxon>Mycobacteriales</taxon>
        <taxon>Corynebacteriaceae</taxon>
        <taxon>Corynebacterium</taxon>
    </lineage>
</organism>
<dbReference type="PANTHER" id="PTHR30195:SF15">
    <property type="entry name" value="TYPE I RESTRICTION ENZYME HINDI ENDONUCLEASE SUBUNIT"/>
    <property type="match status" value="1"/>
</dbReference>
<keyword evidence="5 11" id="KW-0547">Nucleotide-binding</keyword>
<dbReference type="Pfam" id="PF18766">
    <property type="entry name" value="SWI2_SNF2"/>
    <property type="match status" value="1"/>
</dbReference>
<keyword evidence="8 11" id="KW-0378">Hydrolase</keyword>
<dbReference type="GO" id="GO:0003677">
    <property type="term" value="F:DNA binding"/>
    <property type="evidence" value="ECO:0007669"/>
    <property type="project" value="UniProtKB-KW"/>
</dbReference>
<dbReference type="KEGG" id="cvt:B843_12165"/>
<dbReference type="STRING" id="1224164.B843_12165"/>
<keyword evidence="6 11" id="KW-0680">Restriction system</keyword>
<gene>
    <name evidence="13" type="ORF">B843_12165</name>
</gene>
<dbReference type="CDD" id="cd18800">
    <property type="entry name" value="SF2_C_EcoR124I-like"/>
    <property type="match status" value="1"/>
</dbReference>
<keyword evidence="4" id="KW-0540">Nuclease</keyword>
<evidence type="ECO:0000256" key="8">
    <source>
        <dbReference type="ARBA" id="ARBA00022801"/>
    </source>
</evidence>
<dbReference type="Pfam" id="PF11867">
    <property type="entry name" value="T1RH-like_C"/>
    <property type="match status" value="1"/>
</dbReference>
<feature type="domain" description="Helicase ATP-binding" evidence="12">
    <location>
        <begin position="289"/>
        <end position="475"/>
    </location>
</feature>
<dbReference type="InterPro" id="IPR004473">
    <property type="entry name" value="Restrct_endonuc_typeI_HsdR"/>
</dbReference>
<accession>W5Y4G5</accession>
<dbReference type="Pfam" id="PF04313">
    <property type="entry name" value="HSDR_N"/>
    <property type="match status" value="1"/>
</dbReference>
<dbReference type="HOGENOM" id="CLU_005762_1_0_11"/>
<evidence type="ECO:0000256" key="3">
    <source>
        <dbReference type="ARBA" id="ARBA00011296"/>
    </source>
</evidence>
<evidence type="ECO:0000256" key="10">
    <source>
        <dbReference type="ARBA" id="ARBA00023125"/>
    </source>
</evidence>
<comment type="subunit">
    <text evidence="3 11">The type I restriction/modification system is composed of three polypeptides R, M and S.</text>
</comment>
<dbReference type="RefSeq" id="WP_038595550.1">
    <property type="nucleotide sequence ID" value="NZ_CP004353.1"/>
</dbReference>
<dbReference type="InterPro" id="IPR027417">
    <property type="entry name" value="P-loop_NTPase"/>
</dbReference>
<dbReference type="EMBL" id="CP004353">
    <property type="protein sequence ID" value="AHI23809.1"/>
    <property type="molecule type" value="Genomic_DNA"/>
</dbReference>
<reference evidence="13 14" key="1">
    <citation type="submission" date="2013-02" db="EMBL/GenBank/DDBJ databases">
        <title>The complete genome sequence of Corynebacterium vitaeruminis DSM 20294.</title>
        <authorList>
            <person name="Ruckert C."/>
            <person name="Albersmeier A."/>
            <person name="Kalinowski J."/>
        </authorList>
    </citation>
    <scope>NUCLEOTIDE SEQUENCE [LARGE SCALE GENOMIC DNA]</scope>
    <source>
        <strain evidence="14">ATCC 10234</strain>
    </source>
</reference>
<evidence type="ECO:0000259" key="12">
    <source>
        <dbReference type="PROSITE" id="PS51192"/>
    </source>
</evidence>
<keyword evidence="14" id="KW-1185">Reference proteome</keyword>
<name>W5Y4G5_9CORY</name>
<dbReference type="EC" id="3.1.21.3" evidence="11"/>
<dbReference type="Pfam" id="PF22679">
    <property type="entry name" value="T1R_D3-like"/>
    <property type="match status" value="1"/>
</dbReference>
<dbReference type="SMART" id="SM00487">
    <property type="entry name" value="DEXDc"/>
    <property type="match status" value="1"/>
</dbReference>
<dbReference type="InterPro" id="IPR021810">
    <property type="entry name" value="T1RH-like_C"/>
</dbReference>
<evidence type="ECO:0000313" key="14">
    <source>
        <dbReference type="Proteomes" id="UP000019222"/>
    </source>
</evidence>
<evidence type="ECO:0000256" key="4">
    <source>
        <dbReference type="ARBA" id="ARBA00022722"/>
    </source>
</evidence>
<dbReference type="PANTHER" id="PTHR30195">
    <property type="entry name" value="TYPE I SITE-SPECIFIC DEOXYRIBONUCLEASE PROTEIN SUBUNIT M AND R"/>
    <property type="match status" value="1"/>
</dbReference>
<dbReference type="eggNOG" id="COG0610">
    <property type="taxonomic scope" value="Bacteria"/>
</dbReference>
<comment type="similarity">
    <text evidence="2 11">Belongs to the HsdR family.</text>
</comment>
<dbReference type="REBASE" id="78944">
    <property type="entry name" value="Cvi20294ORF12155P"/>
</dbReference>
<dbReference type="GO" id="GO:0005524">
    <property type="term" value="F:ATP binding"/>
    <property type="evidence" value="ECO:0007669"/>
    <property type="project" value="UniProtKB-KW"/>
</dbReference>
<dbReference type="Gene3D" id="3.90.1570.50">
    <property type="match status" value="1"/>
</dbReference>
<protein>
    <recommendedName>
        <fullName evidence="11">Type I restriction enzyme endonuclease subunit</fullName>
        <shortName evidence="11">R protein</shortName>
        <ecNumber evidence="11">3.1.21.3</ecNumber>
    </recommendedName>
</protein>
<evidence type="ECO:0000256" key="1">
    <source>
        <dbReference type="ARBA" id="ARBA00000851"/>
    </source>
</evidence>
<comment type="function">
    <text evidence="11">Subunit R is required for both nuclease and ATPase activities, but not for modification.</text>
</comment>
<evidence type="ECO:0000256" key="9">
    <source>
        <dbReference type="ARBA" id="ARBA00022840"/>
    </source>
</evidence>
<dbReference type="AlphaFoldDB" id="W5Y4G5"/>
<dbReference type="Gene3D" id="3.40.50.300">
    <property type="entry name" value="P-loop containing nucleotide triphosphate hydrolases"/>
    <property type="match status" value="3"/>
</dbReference>
<evidence type="ECO:0000313" key="13">
    <source>
        <dbReference type="EMBL" id="AHI23809.1"/>
    </source>
</evidence>
<dbReference type="PATRIC" id="fig|1224164.3.peg.2454"/>
<dbReference type="GO" id="GO:0009307">
    <property type="term" value="P:DNA restriction-modification system"/>
    <property type="evidence" value="ECO:0007669"/>
    <property type="project" value="UniProtKB-KW"/>
</dbReference>
<dbReference type="CDD" id="cd22332">
    <property type="entry name" value="HsdR_N"/>
    <property type="match status" value="1"/>
</dbReference>
<dbReference type="Proteomes" id="UP000019222">
    <property type="component" value="Chromosome"/>
</dbReference>
<evidence type="ECO:0000256" key="11">
    <source>
        <dbReference type="RuleBase" id="RU364115"/>
    </source>
</evidence>
<keyword evidence="10 11" id="KW-0238">DNA-binding</keyword>
<dbReference type="InterPro" id="IPR051268">
    <property type="entry name" value="Type-I_R_enzyme_R_subunit"/>
</dbReference>
<keyword evidence="7" id="KW-0255">Endonuclease</keyword>
<evidence type="ECO:0000256" key="2">
    <source>
        <dbReference type="ARBA" id="ARBA00008598"/>
    </source>
</evidence>
<comment type="catalytic activity">
    <reaction evidence="1 11">
        <text>Endonucleolytic cleavage of DNA to give random double-stranded fragments with terminal 5'-phosphates, ATP is simultaneously hydrolyzed.</text>
        <dbReference type="EC" id="3.1.21.3"/>
    </reaction>
</comment>
<dbReference type="PROSITE" id="PS51192">
    <property type="entry name" value="HELICASE_ATP_BIND_1"/>
    <property type="match status" value="1"/>
</dbReference>
<dbReference type="InterPro" id="IPR040980">
    <property type="entry name" value="SWI2_SNF2"/>
</dbReference>
<dbReference type="NCBIfam" id="TIGR00348">
    <property type="entry name" value="hsdR"/>
    <property type="match status" value="1"/>
</dbReference>
<dbReference type="InterPro" id="IPR014001">
    <property type="entry name" value="Helicase_ATP-bd"/>
</dbReference>